<evidence type="ECO:0000256" key="11">
    <source>
        <dbReference type="ARBA" id="ARBA00047375"/>
    </source>
</evidence>
<dbReference type="InterPro" id="IPR030457">
    <property type="entry name" value="ELO_CS"/>
</dbReference>
<feature type="transmembrane region" description="Helical" evidence="12">
    <location>
        <begin position="71"/>
        <end position="93"/>
    </location>
</feature>
<protein>
    <recommendedName>
        <fullName evidence="12">Elongation of fatty acids protein</fullName>
        <ecNumber evidence="12">2.3.1.-</ecNumber>
    </recommendedName>
</protein>
<dbReference type="PROSITE" id="PS01188">
    <property type="entry name" value="ELO"/>
    <property type="match status" value="1"/>
</dbReference>
<keyword evidence="4 12" id="KW-0808">Transferase</keyword>
<dbReference type="EMBL" id="LN483167">
    <property type="protein sequence ID" value="CDZ97064.1"/>
    <property type="molecule type" value="Genomic_DNA"/>
</dbReference>
<reference evidence="14" key="1">
    <citation type="submission" date="2014-08" db="EMBL/GenBank/DDBJ databases">
        <authorList>
            <person name="Sharma Rahul"/>
            <person name="Thines Marco"/>
        </authorList>
    </citation>
    <scope>NUCLEOTIDE SEQUENCE</scope>
</reference>
<comment type="similarity">
    <text evidence="2 12">Belongs to the ELO family.</text>
</comment>
<keyword evidence="10 12" id="KW-0275">Fatty acid biosynthesis</keyword>
<feature type="transmembrane region" description="Helical" evidence="12">
    <location>
        <begin position="32"/>
        <end position="50"/>
    </location>
</feature>
<dbReference type="GO" id="GO:0009922">
    <property type="term" value="F:fatty acid elongase activity"/>
    <property type="evidence" value="ECO:0007669"/>
    <property type="project" value="UniProtKB-EC"/>
</dbReference>
<evidence type="ECO:0000256" key="8">
    <source>
        <dbReference type="ARBA" id="ARBA00023098"/>
    </source>
</evidence>
<feature type="region of interest" description="Disordered" evidence="13">
    <location>
        <begin position="274"/>
        <end position="302"/>
    </location>
</feature>
<comment type="subcellular location">
    <subcellularLocation>
        <location evidence="1">Membrane</location>
        <topology evidence="1">Multi-pass membrane protein</topology>
    </subcellularLocation>
</comment>
<keyword evidence="6 12" id="KW-0276">Fatty acid metabolism</keyword>
<dbReference type="EC" id="2.3.1.-" evidence="12"/>
<keyword evidence="3 12" id="KW-0444">Lipid biosynthesis</keyword>
<comment type="catalytic activity">
    <reaction evidence="11">
        <text>a very-long-chain acyl-CoA + malonyl-CoA + H(+) = a very-long-chain 3-oxoacyl-CoA + CO2 + CoA</text>
        <dbReference type="Rhea" id="RHEA:32727"/>
        <dbReference type="ChEBI" id="CHEBI:15378"/>
        <dbReference type="ChEBI" id="CHEBI:16526"/>
        <dbReference type="ChEBI" id="CHEBI:57287"/>
        <dbReference type="ChEBI" id="CHEBI:57384"/>
        <dbReference type="ChEBI" id="CHEBI:90725"/>
        <dbReference type="ChEBI" id="CHEBI:90736"/>
        <dbReference type="EC" id="2.3.1.199"/>
    </reaction>
</comment>
<dbReference type="Pfam" id="PF01151">
    <property type="entry name" value="ELO"/>
    <property type="match status" value="1"/>
</dbReference>
<evidence type="ECO:0000256" key="4">
    <source>
        <dbReference type="ARBA" id="ARBA00022679"/>
    </source>
</evidence>
<evidence type="ECO:0000313" key="14">
    <source>
        <dbReference type="EMBL" id="CDZ97064.1"/>
    </source>
</evidence>
<feature type="compositionally biased region" description="Basic and acidic residues" evidence="13">
    <location>
        <begin position="275"/>
        <end position="302"/>
    </location>
</feature>
<comment type="catalytic activity">
    <reaction evidence="12">
        <text>an acyl-CoA + malonyl-CoA + H(+) = a 3-oxoacyl-CoA + CO2 + CoA</text>
        <dbReference type="Rhea" id="RHEA:50252"/>
        <dbReference type="ChEBI" id="CHEBI:15378"/>
        <dbReference type="ChEBI" id="CHEBI:16526"/>
        <dbReference type="ChEBI" id="CHEBI:57287"/>
        <dbReference type="ChEBI" id="CHEBI:57384"/>
        <dbReference type="ChEBI" id="CHEBI:58342"/>
        <dbReference type="ChEBI" id="CHEBI:90726"/>
    </reaction>
    <physiologicalReaction direction="left-to-right" evidence="12">
        <dbReference type="Rhea" id="RHEA:50253"/>
    </physiologicalReaction>
</comment>
<proteinExistence type="inferred from homology"/>
<dbReference type="GO" id="GO:0019367">
    <property type="term" value="P:fatty acid elongation, saturated fatty acid"/>
    <property type="evidence" value="ECO:0007669"/>
    <property type="project" value="TreeGrafter"/>
</dbReference>
<sequence length="302" mass="34139">MLYELLANNVPESLHLPQSWQTYTPGSTPLSTVKSVTLAMITYFIVIFSGRELMRKMPPFKMQFLFQAHNLLLSLGSGLLLALMLEELLPMIGGSGFHYSICHPGAFTPRLETYYIINYFFKYYELIDTVFLVLKKKPLAFLHVFHHSATAVLCFTQLEGTTSVQWVVITINLLVHTIMYYYYFATAGGKKLWWKKYLTTFQITQFVIDLCIIYYASTLLFLARWGRFATAYAPWLPSGGDCAGSPGAAAFGCALISSYLFLFIAFFKSTYKKPQGKDVRGGKDSKVVREGKDGSAVITEKK</sequence>
<accession>A0A0F7SIB8</accession>
<organism evidence="14">
    <name type="scientific">Phaffia rhodozyma</name>
    <name type="common">Yeast</name>
    <name type="synonym">Xanthophyllomyces dendrorhous</name>
    <dbReference type="NCBI Taxonomy" id="264483"/>
    <lineage>
        <taxon>Eukaryota</taxon>
        <taxon>Fungi</taxon>
        <taxon>Dikarya</taxon>
        <taxon>Basidiomycota</taxon>
        <taxon>Agaricomycotina</taxon>
        <taxon>Tremellomycetes</taxon>
        <taxon>Cystofilobasidiales</taxon>
        <taxon>Mrakiaceae</taxon>
        <taxon>Phaffia</taxon>
    </lineage>
</organism>
<keyword evidence="7 12" id="KW-1133">Transmembrane helix</keyword>
<evidence type="ECO:0000256" key="6">
    <source>
        <dbReference type="ARBA" id="ARBA00022832"/>
    </source>
</evidence>
<evidence type="ECO:0000256" key="5">
    <source>
        <dbReference type="ARBA" id="ARBA00022692"/>
    </source>
</evidence>
<dbReference type="GO" id="GO:0042761">
    <property type="term" value="P:very long-chain fatty acid biosynthetic process"/>
    <property type="evidence" value="ECO:0007669"/>
    <property type="project" value="TreeGrafter"/>
</dbReference>
<evidence type="ECO:0000256" key="3">
    <source>
        <dbReference type="ARBA" id="ARBA00022516"/>
    </source>
</evidence>
<dbReference type="AlphaFoldDB" id="A0A0F7SIB8"/>
<dbReference type="PANTHER" id="PTHR11157:SF134">
    <property type="entry name" value="ELONGATION OF FATTY ACIDS PROTEIN 1-RELATED"/>
    <property type="match status" value="1"/>
</dbReference>
<dbReference type="GO" id="GO:0034626">
    <property type="term" value="P:fatty acid elongation, polyunsaturated fatty acid"/>
    <property type="evidence" value="ECO:0007669"/>
    <property type="project" value="TreeGrafter"/>
</dbReference>
<evidence type="ECO:0000256" key="1">
    <source>
        <dbReference type="ARBA" id="ARBA00004141"/>
    </source>
</evidence>
<dbReference type="GO" id="GO:0030148">
    <property type="term" value="P:sphingolipid biosynthetic process"/>
    <property type="evidence" value="ECO:0007669"/>
    <property type="project" value="TreeGrafter"/>
</dbReference>
<evidence type="ECO:0000256" key="10">
    <source>
        <dbReference type="ARBA" id="ARBA00023160"/>
    </source>
</evidence>
<dbReference type="PANTHER" id="PTHR11157">
    <property type="entry name" value="FATTY ACID ACYL TRANSFERASE-RELATED"/>
    <property type="match status" value="1"/>
</dbReference>
<keyword evidence="8 12" id="KW-0443">Lipid metabolism</keyword>
<dbReference type="InterPro" id="IPR002076">
    <property type="entry name" value="ELO_fam"/>
</dbReference>
<feature type="transmembrane region" description="Helical" evidence="12">
    <location>
        <begin position="246"/>
        <end position="267"/>
    </location>
</feature>
<evidence type="ECO:0000256" key="13">
    <source>
        <dbReference type="SAM" id="MobiDB-lite"/>
    </source>
</evidence>
<name>A0A0F7SIB8_PHARH</name>
<feature type="transmembrane region" description="Helical" evidence="12">
    <location>
        <begin position="206"/>
        <end position="226"/>
    </location>
</feature>
<feature type="transmembrane region" description="Helical" evidence="12">
    <location>
        <begin position="164"/>
        <end position="185"/>
    </location>
</feature>
<evidence type="ECO:0000256" key="9">
    <source>
        <dbReference type="ARBA" id="ARBA00023136"/>
    </source>
</evidence>
<keyword evidence="9 12" id="KW-0472">Membrane</keyword>
<evidence type="ECO:0000256" key="7">
    <source>
        <dbReference type="ARBA" id="ARBA00022989"/>
    </source>
</evidence>
<dbReference type="GO" id="GO:0005789">
    <property type="term" value="C:endoplasmic reticulum membrane"/>
    <property type="evidence" value="ECO:0007669"/>
    <property type="project" value="TreeGrafter"/>
</dbReference>
<keyword evidence="5 12" id="KW-0812">Transmembrane</keyword>
<evidence type="ECO:0000256" key="2">
    <source>
        <dbReference type="ARBA" id="ARBA00007263"/>
    </source>
</evidence>
<dbReference type="GO" id="GO:0034625">
    <property type="term" value="P:fatty acid elongation, monounsaturated fatty acid"/>
    <property type="evidence" value="ECO:0007669"/>
    <property type="project" value="TreeGrafter"/>
</dbReference>
<evidence type="ECO:0000256" key="12">
    <source>
        <dbReference type="RuleBase" id="RU361115"/>
    </source>
</evidence>